<evidence type="ECO:0000313" key="4">
    <source>
        <dbReference type="Proteomes" id="UP001165498"/>
    </source>
</evidence>
<reference evidence="3" key="1">
    <citation type="submission" date="2022-07" db="EMBL/GenBank/DDBJ databases">
        <title>Tahibacter sp., a new gammaproteobacterium isolated from the silt sample collected at pig farm.</title>
        <authorList>
            <person name="Chen H."/>
        </authorList>
    </citation>
    <scope>NUCLEOTIDE SEQUENCE</scope>
    <source>
        <strain evidence="3">P2K</strain>
    </source>
</reference>
<dbReference type="PRINTS" id="PR00837">
    <property type="entry name" value="V5TPXLIKE"/>
</dbReference>
<sequence length="189" mass="20155">MRRLLLLILLCTFAPAAPAVFLDCVMNDGFQSDIGLAPANWKTHLALNNCARKTVIPAASPPLANLTWSAALATQAQNYANNCNYAHSGMAGVGENIYAGAVSSGFPSNVETAAANSWLSEQSGYNYAANTCSISQCGHYTQMVWRTTASVGCGIRQCTTNSPFQPPFTNWTFVVCQYSPPGNSGARPY</sequence>
<dbReference type="InterPro" id="IPR002413">
    <property type="entry name" value="V5_allergen-like"/>
</dbReference>
<dbReference type="InterPro" id="IPR001283">
    <property type="entry name" value="CRISP-related"/>
</dbReference>
<evidence type="ECO:0000256" key="1">
    <source>
        <dbReference type="SAM" id="SignalP"/>
    </source>
</evidence>
<feature type="domain" description="SCP" evidence="2">
    <location>
        <begin position="39"/>
        <end position="186"/>
    </location>
</feature>
<dbReference type="RefSeq" id="WP_255915893.1">
    <property type="nucleotide sequence ID" value="NZ_JANFQO010000020.1"/>
</dbReference>
<proteinExistence type="predicted"/>
<dbReference type="PROSITE" id="PS01009">
    <property type="entry name" value="CRISP_1"/>
    <property type="match status" value="1"/>
</dbReference>
<protein>
    <submittedName>
        <fullName evidence="3">CAP domain-containing protein</fullName>
    </submittedName>
</protein>
<name>A0ABT1QWQ7_9GAMM</name>
<dbReference type="SMART" id="SM00198">
    <property type="entry name" value="SCP"/>
    <property type="match status" value="1"/>
</dbReference>
<evidence type="ECO:0000313" key="3">
    <source>
        <dbReference type="EMBL" id="MCQ4166704.1"/>
    </source>
</evidence>
<dbReference type="InterPro" id="IPR014044">
    <property type="entry name" value="CAP_dom"/>
</dbReference>
<dbReference type="EMBL" id="JANFQO010000020">
    <property type="protein sequence ID" value="MCQ4166704.1"/>
    <property type="molecule type" value="Genomic_DNA"/>
</dbReference>
<feature type="chain" id="PRO_5045524103" evidence="1">
    <location>
        <begin position="20"/>
        <end position="189"/>
    </location>
</feature>
<dbReference type="Proteomes" id="UP001165498">
    <property type="component" value="Unassembled WGS sequence"/>
</dbReference>
<comment type="caution">
    <text evidence="3">The sequence shown here is derived from an EMBL/GenBank/DDBJ whole genome shotgun (WGS) entry which is preliminary data.</text>
</comment>
<dbReference type="InterPro" id="IPR018244">
    <property type="entry name" value="Allrgn_V5/Tpx1_CS"/>
</dbReference>
<dbReference type="InterPro" id="IPR035940">
    <property type="entry name" value="CAP_sf"/>
</dbReference>
<organism evidence="3 4">
    <name type="scientific">Tahibacter harae</name>
    <dbReference type="NCBI Taxonomy" id="2963937"/>
    <lineage>
        <taxon>Bacteria</taxon>
        <taxon>Pseudomonadati</taxon>
        <taxon>Pseudomonadota</taxon>
        <taxon>Gammaproteobacteria</taxon>
        <taxon>Lysobacterales</taxon>
        <taxon>Rhodanobacteraceae</taxon>
        <taxon>Tahibacter</taxon>
    </lineage>
</organism>
<keyword evidence="1" id="KW-0732">Signal</keyword>
<dbReference type="SUPFAM" id="SSF55797">
    <property type="entry name" value="PR-1-like"/>
    <property type="match status" value="1"/>
</dbReference>
<gene>
    <name evidence="3" type="ORF">NM961_18475</name>
</gene>
<feature type="signal peptide" evidence="1">
    <location>
        <begin position="1"/>
        <end position="19"/>
    </location>
</feature>
<dbReference type="PANTHER" id="PTHR10334">
    <property type="entry name" value="CYSTEINE-RICH SECRETORY PROTEIN-RELATED"/>
    <property type="match status" value="1"/>
</dbReference>
<accession>A0ABT1QWQ7</accession>
<keyword evidence="4" id="KW-1185">Reference proteome</keyword>
<dbReference type="Pfam" id="PF00188">
    <property type="entry name" value="CAP"/>
    <property type="match status" value="1"/>
</dbReference>
<evidence type="ECO:0000259" key="2">
    <source>
        <dbReference type="SMART" id="SM00198"/>
    </source>
</evidence>
<dbReference type="Gene3D" id="3.40.33.10">
    <property type="entry name" value="CAP"/>
    <property type="match status" value="1"/>
</dbReference>
<dbReference type="PRINTS" id="PR00838">
    <property type="entry name" value="V5ALLERGEN"/>
</dbReference>